<dbReference type="Gene3D" id="3.40.50.1820">
    <property type="entry name" value="alpha/beta hydrolase"/>
    <property type="match status" value="1"/>
</dbReference>
<evidence type="ECO:0000259" key="1">
    <source>
        <dbReference type="Pfam" id="PF01738"/>
    </source>
</evidence>
<dbReference type="InterPro" id="IPR029058">
    <property type="entry name" value="AB_hydrolase_fold"/>
</dbReference>
<keyword evidence="3" id="KW-1185">Reference proteome</keyword>
<reference evidence="2 3" key="1">
    <citation type="journal article" date="2023" name="Elife">
        <title>Identification of key yeast species and microbe-microbe interactions impacting larval growth of Drosophila in the wild.</title>
        <authorList>
            <person name="Mure A."/>
            <person name="Sugiura Y."/>
            <person name="Maeda R."/>
            <person name="Honda K."/>
            <person name="Sakurai N."/>
            <person name="Takahashi Y."/>
            <person name="Watada M."/>
            <person name="Katoh T."/>
            <person name="Gotoh A."/>
            <person name="Gotoh Y."/>
            <person name="Taniguchi I."/>
            <person name="Nakamura K."/>
            <person name="Hayashi T."/>
            <person name="Katayama T."/>
            <person name="Uemura T."/>
            <person name="Hattori Y."/>
        </authorList>
    </citation>
    <scope>NUCLEOTIDE SEQUENCE [LARGE SCALE GENOMIC DNA]</scope>
    <source>
        <strain evidence="2 3">PK-24</strain>
    </source>
</reference>
<protein>
    <submittedName>
        <fullName evidence="2">Protein</fullName>
    </submittedName>
</protein>
<name>A0AAV5R5L7_PICKL</name>
<sequence>MSSNPPQEHCCANKVIHTGTSTGSIKTIANLTCYVTSNYTPDSKKFLFIFSDIYGLELVNTQLVADTFASKLDYPVIIMDILNNKDVYIPGTDFNAWFANHPPELTTKICADFFNQFKIDHPNTTFLSGIGYCFGAKYLSHYLTSENPLIDVGAFAHPSFVSDEELEAINKPLIISCAEDDDIFSKDLRFKSEEILKKNKIHYQLDLYSNTTHGFSVRGDLNDPLVKYAAEKALIDQVYWFKFHEK</sequence>
<accession>A0AAV5R5L7</accession>
<dbReference type="PANTHER" id="PTHR17630:SF44">
    <property type="entry name" value="PROTEIN AIM2"/>
    <property type="match status" value="1"/>
</dbReference>
<dbReference type="InterPro" id="IPR002925">
    <property type="entry name" value="Dienelactn_hydro"/>
</dbReference>
<gene>
    <name evidence="2" type="ORF">DAPK24_033740</name>
</gene>
<comment type="caution">
    <text evidence="2">The sequence shown here is derived from an EMBL/GenBank/DDBJ whole genome shotgun (WGS) entry which is preliminary data.</text>
</comment>
<dbReference type="Proteomes" id="UP001378960">
    <property type="component" value="Unassembled WGS sequence"/>
</dbReference>
<dbReference type="SUPFAM" id="SSF53474">
    <property type="entry name" value="alpha/beta-Hydrolases"/>
    <property type="match status" value="1"/>
</dbReference>
<proteinExistence type="predicted"/>
<evidence type="ECO:0000313" key="2">
    <source>
        <dbReference type="EMBL" id="GMM46799.1"/>
    </source>
</evidence>
<dbReference type="GO" id="GO:0016787">
    <property type="term" value="F:hydrolase activity"/>
    <property type="evidence" value="ECO:0007669"/>
    <property type="project" value="InterPro"/>
</dbReference>
<dbReference type="PANTHER" id="PTHR17630">
    <property type="entry name" value="DIENELACTONE HYDROLASE"/>
    <property type="match status" value="1"/>
</dbReference>
<dbReference type="EMBL" id="BTGB01000004">
    <property type="protein sequence ID" value="GMM46799.1"/>
    <property type="molecule type" value="Genomic_DNA"/>
</dbReference>
<dbReference type="Pfam" id="PF01738">
    <property type="entry name" value="DLH"/>
    <property type="match status" value="1"/>
</dbReference>
<organism evidence="2 3">
    <name type="scientific">Pichia kluyveri</name>
    <name type="common">Yeast</name>
    <dbReference type="NCBI Taxonomy" id="36015"/>
    <lineage>
        <taxon>Eukaryota</taxon>
        <taxon>Fungi</taxon>
        <taxon>Dikarya</taxon>
        <taxon>Ascomycota</taxon>
        <taxon>Saccharomycotina</taxon>
        <taxon>Pichiomycetes</taxon>
        <taxon>Pichiales</taxon>
        <taxon>Pichiaceae</taxon>
        <taxon>Pichia</taxon>
    </lineage>
</organism>
<dbReference type="AlphaFoldDB" id="A0AAV5R5L7"/>
<feature type="domain" description="Dienelactone hydrolase" evidence="1">
    <location>
        <begin position="40"/>
        <end position="242"/>
    </location>
</feature>
<evidence type="ECO:0000313" key="3">
    <source>
        <dbReference type="Proteomes" id="UP001378960"/>
    </source>
</evidence>